<evidence type="ECO:0000259" key="1">
    <source>
        <dbReference type="Pfam" id="PF07727"/>
    </source>
</evidence>
<proteinExistence type="predicted"/>
<dbReference type="KEGG" id="nta:107815030"/>
<feature type="domain" description="Reverse transcriptase Ty1/copia-type" evidence="1">
    <location>
        <begin position="53"/>
        <end position="129"/>
    </location>
</feature>
<dbReference type="SUPFAM" id="SSF56672">
    <property type="entry name" value="DNA/RNA polymerases"/>
    <property type="match status" value="1"/>
</dbReference>
<gene>
    <name evidence="2" type="primary">LOC107815030</name>
</gene>
<sequence>MATIRCILVVAVKKSWGLYQLDGNNAFLHGDLNEEVYMKFLVGFTPPSPNHVLYVGDILLIGNDTKELTELKEFLHQEFRIKDLGHLHYFLGMEVLRESHGLILSQRKFTLDLLHEFDSLHKSPVSCPLDPSACLLAQTEAEYRSMRRVVAELTWLVRLFDYLSTPISLLVPLHSDSQTAIHIARNN</sequence>
<protein>
    <submittedName>
        <fullName evidence="2">Uncharacterized mitochondrial protein AtMg00810-like</fullName>
    </submittedName>
</protein>
<dbReference type="PaxDb" id="4097-A0A1S4C4C7"/>
<dbReference type="Pfam" id="PF07727">
    <property type="entry name" value="RVT_2"/>
    <property type="match status" value="1"/>
</dbReference>
<reference evidence="2" key="1">
    <citation type="submission" date="2025-08" db="UniProtKB">
        <authorList>
            <consortium name="RefSeq"/>
        </authorList>
    </citation>
    <scope>IDENTIFICATION</scope>
</reference>
<dbReference type="RefSeq" id="XP_016496021.1">
    <property type="nucleotide sequence ID" value="XM_016640535.1"/>
</dbReference>
<organism evidence="2">
    <name type="scientific">Nicotiana tabacum</name>
    <name type="common">Common tobacco</name>
    <dbReference type="NCBI Taxonomy" id="4097"/>
    <lineage>
        <taxon>Eukaryota</taxon>
        <taxon>Viridiplantae</taxon>
        <taxon>Streptophyta</taxon>
        <taxon>Embryophyta</taxon>
        <taxon>Tracheophyta</taxon>
        <taxon>Spermatophyta</taxon>
        <taxon>Magnoliopsida</taxon>
        <taxon>eudicotyledons</taxon>
        <taxon>Gunneridae</taxon>
        <taxon>Pentapetalae</taxon>
        <taxon>asterids</taxon>
        <taxon>lamiids</taxon>
        <taxon>Solanales</taxon>
        <taxon>Solanaceae</taxon>
        <taxon>Nicotianoideae</taxon>
        <taxon>Nicotianeae</taxon>
        <taxon>Nicotiana</taxon>
    </lineage>
</organism>
<dbReference type="InterPro" id="IPR013103">
    <property type="entry name" value="RVT_2"/>
</dbReference>
<dbReference type="AlphaFoldDB" id="A0A1S4C4C7"/>
<dbReference type="InterPro" id="IPR043502">
    <property type="entry name" value="DNA/RNA_pol_sf"/>
</dbReference>
<dbReference type="STRING" id="4097.A0A1S4C4C7"/>
<dbReference type="OrthoDB" id="411615at2759"/>
<name>A0A1S4C4C7_TOBAC</name>
<evidence type="ECO:0000313" key="2">
    <source>
        <dbReference type="RefSeq" id="XP_016496021.1"/>
    </source>
</evidence>
<accession>A0A1S4C4C7</accession>